<organism evidence="5 6">
    <name type="scientific">Lasius niger</name>
    <name type="common">Black garden ant</name>
    <dbReference type="NCBI Taxonomy" id="67767"/>
    <lineage>
        <taxon>Eukaryota</taxon>
        <taxon>Metazoa</taxon>
        <taxon>Ecdysozoa</taxon>
        <taxon>Arthropoda</taxon>
        <taxon>Hexapoda</taxon>
        <taxon>Insecta</taxon>
        <taxon>Pterygota</taxon>
        <taxon>Neoptera</taxon>
        <taxon>Endopterygota</taxon>
        <taxon>Hymenoptera</taxon>
        <taxon>Apocrita</taxon>
        <taxon>Aculeata</taxon>
        <taxon>Formicoidea</taxon>
        <taxon>Formicidae</taxon>
        <taxon>Formicinae</taxon>
        <taxon>Lasius</taxon>
        <taxon>Lasius</taxon>
    </lineage>
</organism>
<dbReference type="Gene3D" id="3.10.10.10">
    <property type="entry name" value="HIV Type 1 Reverse Transcriptase, subunit A, domain 1"/>
    <property type="match status" value="1"/>
</dbReference>
<dbReference type="InterPro" id="IPR001995">
    <property type="entry name" value="Peptidase_A2_cat"/>
</dbReference>
<dbReference type="CDD" id="cd00303">
    <property type="entry name" value="retropepsin_like"/>
    <property type="match status" value="1"/>
</dbReference>
<dbReference type="Pfam" id="PF05380">
    <property type="entry name" value="Peptidase_A17"/>
    <property type="match status" value="1"/>
</dbReference>
<dbReference type="InterPro" id="IPR005312">
    <property type="entry name" value="DUF1759"/>
</dbReference>
<feature type="domain" description="Peptidase A2" evidence="3">
    <location>
        <begin position="367"/>
        <end position="451"/>
    </location>
</feature>
<dbReference type="PANTHER" id="PTHR47331">
    <property type="entry name" value="PHD-TYPE DOMAIN-CONTAINING PROTEIN"/>
    <property type="match status" value="1"/>
</dbReference>
<dbReference type="InterPro" id="IPR008042">
    <property type="entry name" value="Retrotrans_Pao"/>
</dbReference>
<dbReference type="GO" id="GO:0004190">
    <property type="term" value="F:aspartic-type endopeptidase activity"/>
    <property type="evidence" value="ECO:0007669"/>
    <property type="project" value="InterPro"/>
</dbReference>
<dbReference type="Gene3D" id="3.30.70.270">
    <property type="match status" value="1"/>
</dbReference>
<reference evidence="5 6" key="1">
    <citation type="submission" date="2015-04" db="EMBL/GenBank/DDBJ databases">
        <title>Lasius niger genome sequencing.</title>
        <authorList>
            <person name="Konorov E.A."/>
            <person name="Nikitin M.A."/>
            <person name="Kirill M.V."/>
            <person name="Chang P."/>
        </authorList>
    </citation>
    <scope>NUCLEOTIDE SEQUENCE [LARGE SCALE GENOMIC DNA]</scope>
    <source>
        <tissue evidence="5">Whole</tissue>
    </source>
</reference>
<evidence type="ECO:0000259" key="3">
    <source>
        <dbReference type="PROSITE" id="PS50175"/>
    </source>
</evidence>
<evidence type="ECO:0000259" key="4">
    <source>
        <dbReference type="PROSITE" id="PS50994"/>
    </source>
</evidence>
<dbReference type="PANTHER" id="PTHR47331:SF1">
    <property type="entry name" value="GAG-LIKE PROTEIN"/>
    <property type="match status" value="1"/>
</dbReference>
<dbReference type="SUPFAM" id="SSF50630">
    <property type="entry name" value="Acid proteases"/>
    <property type="match status" value="1"/>
</dbReference>
<protein>
    <submittedName>
        <fullName evidence="5">Gag-pol protein</fullName>
    </submittedName>
</protein>
<dbReference type="PROSITE" id="PS50175">
    <property type="entry name" value="ASP_PROT_RETROV"/>
    <property type="match status" value="1"/>
</dbReference>
<dbReference type="GO" id="GO:0071897">
    <property type="term" value="P:DNA biosynthetic process"/>
    <property type="evidence" value="ECO:0007669"/>
    <property type="project" value="UniProtKB-ARBA"/>
</dbReference>
<dbReference type="InterPro" id="IPR041588">
    <property type="entry name" value="Integrase_H2C2"/>
</dbReference>
<dbReference type="Gene3D" id="1.10.340.70">
    <property type="match status" value="1"/>
</dbReference>
<dbReference type="Pfam" id="PF00078">
    <property type="entry name" value="RVT_1"/>
    <property type="match status" value="1"/>
</dbReference>
<dbReference type="InterPro" id="IPR001584">
    <property type="entry name" value="Integrase_cat-core"/>
</dbReference>
<dbReference type="InterPro" id="IPR036397">
    <property type="entry name" value="RNaseH_sf"/>
</dbReference>
<evidence type="ECO:0000313" key="5">
    <source>
        <dbReference type="EMBL" id="KMQ86917.1"/>
    </source>
</evidence>
<dbReference type="GO" id="GO:0003676">
    <property type="term" value="F:nucleic acid binding"/>
    <property type="evidence" value="ECO:0007669"/>
    <property type="project" value="InterPro"/>
</dbReference>
<dbReference type="OrthoDB" id="7551155at2759"/>
<keyword evidence="1" id="KW-0378">Hydrolase</keyword>
<feature type="domain" description="Integrase catalytic" evidence="4">
    <location>
        <begin position="1327"/>
        <end position="1519"/>
    </location>
</feature>
<dbReference type="GO" id="GO:0006508">
    <property type="term" value="P:proteolysis"/>
    <property type="evidence" value="ECO:0007669"/>
    <property type="project" value="InterPro"/>
</dbReference>
<dbReference type="CDD" id="cd01644">
    <property type="entry name" value="RT_pepA17"/>
    <property type="match status" value="1"/>
</dbReference>
<sequence length="1519" mass="170098">MSMDADALLQCQEELQGRIARTYENLKKSGAAKITEGSVESRLKALEASWSKFEQNHEALSTLYWKSACNTNYVKEDYFALVEESFLSQRGTMLDLLHSMRSRDERAEPTEAVAAAPQGRRTLPRIQLPTFSGRYEEWPAFRDLFQSLVIKDASVSGVERLHYLRTSVKGEAEQLIRNLPTTEENFTRAWSMMTEHYENRRLLVRSCFSSFTALPKMKTESTGDLKRIFHGMLSTVGTLESIGRPISNCSDLFVHLVVEMLDPRSRREWETAKKQPKEKKDFAEAKQLCPNCLGKHQLADCQSKKTCAACNARHHSSTHDAYVSSGSASTETSTSLHVQRRATKEATVLLATARIDVSDRHGIKHRVRALIDSGSEVSLISEALTQRLQLQRTAAPVAILGIGGQRTVTSNGRVNMRLSSTAADFTMHLTALVLPRISAYGTRVKTAGGEWPHVHGLHLADPDFRAADPVELLLGADAFSQIIEKGLRKGGSRAPIAQRTTLGWILSGVVGGVENDAPALSHQCTIDDQLATLIGRFWEQEEYPRTPAPLTGDEQRCEELFTGTHTRTSEGRYMVRLPVSSDLPALSDTRRAALRLLRCMERRFTADSGMRRLYGDFMAEYEQLHHMTPVPPLSGEATGRCYLPHHGVLKTTGTAAKIRVVFNGSSRLPSGESLNQFLLPGPNLLPALPDVLMRWRAHRFAMVADIEKMYRQILVHPEDRNLQRILWRTSGDEPVKEFQLNTVTYGLSCAPYLAIQTLHQLASDEEDQFPKGAAVIRRDTYVDDILTGADTLEEARDIREQLTHLCAAGGFPLKKWAASTESLLDGIPLDHRQQKNPPTWDHDVEHATLGLQWHPREDAFSFRVTPVEPGRITKRSVLSQTARLFDPLGWLAPVVIGAKIIIQALWLQQLEWDEPVTPGDERAWLRIQAELPALGEIRVPRWIHTRQADRRVELHGFADASERAYAAAVYARIHPDEDTEGPLLLAAKAKVAPLRQVSLPRLELCAAALLVKLVAHVERTMELHIARTHLWSDSTVTLAWIRGHPSRWKTFVANRVADIQRTLPEARWHHVPSEDNPADCATRGLSPRELLRHPLWWRGPSWLPDSDRWPARATCATTEDELPEQRARVHVVAAEAKEDDSMLQRYSSLHRLLRVTAWCRRWLGARASQERPVDQGPTVSPQELENARRGWIRQTQSAWFKAELRSLAGKRPLPGRSPLIKLTPFVDNDGMLRVGGRLKHSLLSPDERHPVILPAESHLTVLIIDACHRKTMHGGVQLTLGTLRQHYWIPGGRAAVKRHLHRCVTCVRWRAASPRTMMGDLPQPRVTASRPFTHTGVDYAGPVQLRAAKGRGHRAYKAFLAIFVCFSTKAVHLEVVSDYSTDAFLAAFRRFVSRRGLCHTVYSDQGTTFIGADSQLRALFLEANKGNAQLAGQLANDGVRWSFNPPAAPHFGGLWEAAVKSVKHHLRRVIGESTLTFEEMSTVLSQIEACLNSRPLLALTDDPEDVSALTPGHFLIGSA</sequence>
<keyword evidence="6" id="KW-1185">Reference proteome</keyword>
<dbReference type="Pfam" id="PF17921">
    <property type="entry name" value="Integrase_H2C2"/>
    <property type="match status" value="1"/>
</dbReference>
<evidence type="ECO:0000313" key="6">
    <source>
        <dbReference type="Proteomes" id="UP000036403"/>
    </source>
</evidence>
<dbReference type="Pfam" id="PF03564">
    <property type="entry name" value="DUF1759"/>
    <property type="match status" value="1"/>
</dbReference>
<dbReference type="Gene3D" id="2.40.70.10">
    <property type="entry name" value="Acid Proteases"/>
    <property type="match status" value="1"/>
</dbReference>
<dbReference type="InterPro" id="IPR043502">
    <property type="entry name" value="DNA/RNA_pol_sf"/>
</dbReference>
<dbReference type="GO" id="GO:0042575">
    <property type="term" value="C:DNA polymerase complex"/>
    <property type="evidence" value="ECO:0007669"/>
    <property type="project" value="UniProtKB-ARBA"/>
</dbReference>
<dbReference type="InterPro" id="IPR021109">
    <property type="entry name" value="Peptidase_aspartic_dom_sf"/>
</dbReference>
<dbReference type="PaxDb" id="67767-A0A0J7K9A7"/>
<dbReference type="Proteomes" id="UP000036403">
    <property type="component" value="Unassembled WGS sequence"/>
</dbReference>
<name>A0A0J7K9A7_LASNI</name>
<dbReference type="Pfam" id="PF13650">
    <property type="entry name" value="Asp_protease_2"/>
    <property type="match status" value="1"/>
</dbReference>
<dbReference type="Gene3D" id="3.30.420.10">
    <property type="entry name" value="Ribonuclease H-like superfamily/Ribonuclease H"/>
    <property type="match status" value="1"/>
</dbReference>
<evidence type="ECO:0000256" key="2">
    <source>
        <dbReference type="SAM" id="MobiDB-lite"/>
    </source>
</evidence>
<comment type="caution">
    <text evidence="5">The sequence shown here is derived from an EMBL/GenBank/DDBJ whole genome shotgun (WGS) entry which is preliminary data.</text>
</comment>
<dbReference type="InterPro" id="IPR012337">
    <property type="entry name" value="RNaseH-like_sf"/>
</dbReference>
<dbReference type="GO" id="GO:0015074">
    <property type="term" value="P:DNA integration"/>
    <property type="evidence" value="ECO:0007669"/>
    <property type="project" value="InterPro"/>
</dbReference>
<dbReference type="InterPro" id="IPR043128">
    <property type="entry name" value="Rev_trsase/Diguanyl_cyclase"/>
</dbReference>
<dbReference type="InterPro" id="IPR000477">
    <property type="entry name" value="RT_dom"/>
</dbReference>
<dbReference type="PROSITE" id="PS50994">
    <property type="entry name" value="INTEGRASE"/>
    <property type="match status" value="1"/>
</dbReference>
<gene>
    <name evidence="5" type="ORF">RF55_13966</name>
</gene>
<feature type="non-terminal residue" evidence="5">
    <location>
        <position position="1519"/>
    </location>
</feature>
<feature type="compositionally biased region" description="Low complexity" evidence="2">
    <location>
        <begin position="324"/>
        <end position="335"/>
    </location>
</feature>
<dbReference type="SUPFAM" id="SSF53098">
    <property type="entry name" value="Ribonuclease H-like"/>
    <property type="match status" value="1"/>
</dbReference>
<evidence type="ECO:0000256" key="1">
    <source>
        <dbReference type="ARBA" id="ARBA00022801"/>
    </source>
</evidence>
<dbReference type="SUPFAM" id="SSF56672">
    <property type="entry name" value="DNA/RNA polymerases"/>
    <property type="match status" value="1"/>
</dbReference>
<dbReference type="STRING" id="67767.A0A0J7K9A7"/>
<feature type="region of interest" description="Disordered" evidence="2">
    <location>
        <begin position="319"/>
        <end position="338"/>
    </location>
</feature>
<dbReference type="EMBL" id="LBMM01011283">
    <property type="protein sequence ID" value="KMQ86917.1"/>
    <property type="molecule type" value="Genomic_DNA"/>
</dbReference>
<proteinExistence type="predicted"/>
<accession>A0A0J7K9A7</accession>